<gene>
    <name evidence="3" type="ORF">FHS09_000612</name>
</gene>
<dbReference type="Gene3D" id="3.60.21.10">
    <property type="match status" value="1"/>
</dbReference>
<feature type="signal peptide" evidence="1">
    <location>
        <begin position="1"/>
        <end position="26"/>
    </location>
</feature>
<comment type="caution">
    <text evidence="3">The sequence shown here is derived from an EMBL/GenBank/DDBJ whole genome shotgun (WGS) entry which is preliminary data.</text>
</comment>
<dbReference type="GO" id="GO:0016787">
    <property type="term" value="F:hydrolase activity"/>
    <property type="evidence" value="ECO:0007669"/>
    <property type="project" value="InterPro"/>
</dbReference>
<evidence type="ECO:0000259" key="2">
    <source>
        <dbReference type="Pfam" id="PF00149"/>
    </source>
</evidence>
<dbReference type="AlphaFoldDB" id="A0A7W4Z916"/>
<feature type="domain" description="Calcineurin-like phosphoesterase" evidence="2">
    <location>
        <begin position="34"/>
        <end position="221"/>
    </location>
</feature>
<dbReference type="InterPro" id="IPR051918">
    <property type="entry name" value="STPP_CPPED1"/>
</dbReference>
<sequence length="783" mass="87299">MKSIKFLFPDICIFLLFAASAICAHASEDFSIVLLPDTQNYAEKPSYGVYRHQTQWIVNQKQARNIQFVAHLGDITQHDVMEQWQVADQAHALLDNAQIPFSMTPGNHDFYPSKAIHARQSMFVNYFGPQRYAGKSWYGGAFNSTNENNYMYFSANGMDFLVVSLEFAPRKDVVTWANKVIQHHPNHRVIVATHCYQNSYGDHTTGWADHYNVEGREGIDLWEELLQRHSNIFLMVSGHIQGTSYNKRVGQNGNVVHEILTDFQSEPVLGNGTALGNGWLRMLTFKPDENKISVETLSVEAGNTSIFSGGRPQFYLNYNRISNPTADRHNKMNFDLSYDMQTIPGYSYSIGDPQYKDRKAHTSLQGNHVRPQIVSLENGNSIVVWQDDRDNNGYYQIHARAFDSDGNALFNDITVNYTASGQQLSPSVASDENGNFVVVWEDDQDNNGNYQIYVRGFHANGSERFSDMAVSGISAGQQRAPAIAMDASGNFVVAWQDDRDGNGYFQIKAKGFSPEGGQRFSDRTVNSVAAGQQYNPAVAMGEDGDFVVVWEDDQENDDNFTILGRGFNPSGTERISDFNVNSVTTGDQGAPDIAMDSFGRFIVAWEDDKDGNGYYQIYARAFNADGRERLHDFTVNSTADGQQRAPGVGVDAVGNFVIAFEDDNDGNDYNQIYARSFNSSGSQHKADFTVNSDGTGHQYRPAVELKGSNITVTWEDDMDGDGGYAVLMRNFPWQESGMAKVATDSEPLSNYTVSDQQDVLTGKELIAVYPDSPGGDYKNPSRQ</sequence>
<dbReference type="EMBL" id="JACHWZ010000002">
    <property type="protein sequence ID" value="MBB3059804.1"/>
    <property type="molecule type" value="Genomic_DNA"/>
</dbReference>
<keyword evidence="1" id="KW-0732">Signal</keyword>
<dbReference type="PANTHER" id="PTHR43143:SF5">
    <property type="entry name" value="SECRETED PROTEIN"/>
    <property type="match status" value="1"/>
</dbReference>
<organism evidence="3 4">
    <name type="scientific">Microbulbifer rhizosphaerae</name>
    <dbReference type="NCBI Taxonomy" id="1562603"/>
    <lineage>
        <taxon>Bacteria</taxon>
        <taxon>Pseudomonadati</taxon>
        <taxon>Pseudomonadota</taxon>
        <taxon>Gammaproteobacteria</taxon>
        <taxon>Cellvibrionales</taxon>
        <taxon>Microbulbiferaceae</taxon>
        <taxon>Microbulbifer</taxon>
    </lineage>
</organism>
<name>A0A7W4Z916_9GAMM</name>
<accession>A0A7W4Z916</accession>
<evidence type="ECO:0000256" key="1">
    <source>
        <dbReference type="SAM" id="SignalP"/>
    </source>
</evidence>
<dbReference type="RefSeq" id="WP_183456539.1">
    <property type="nucleotide sequence ID" value="NZ_JACHWZ010000002.1"/>
</dbReference>
<reference evidence="3 4" key="1">
    <citation type="submission" date="2020-08" db="EMBL/GenBank/DDBJ databases">
        <title>Genomic Encyclopedia of Type Strains, Phase III (KMG-III): the genomes of soil and plant-associated and newly described type strains.</title>
        <authorList>
            <person name="Whitman W."/>
        </authorList>
    </citation>
    <scope>NUCLEOTIDE SEQUENCE [LARGE SCALE GENOMIC DNA]</scope>
    <source>
        <strain evidence="3 4">CECT 8799</strain>
    </source>
</reference>
<dbReference type="Pfam" id="PF00149">
    <property type="entry name" value="Metallophos"/>
    <property type="match status" value="1"/>
</dbReference>
<keyword evidence="4" id="KW-1185">Reference proteome</keyword>
<feature type="chain" id="PRO_5031093390" description="Calcineurin-like phosphoesterase domain-containing protein" evidence="1">
    <location>
        <begin position="27"/>
        <end position="783"/>
    </location>
</feature>
<evidence type="ECO:0000313" key="4">
    <source>
        <dbReference type="Proteomes" id="UP000535937"/>
    </source>
</evidence>
<dbReference type="InterPro" id="IPR004843">
    <property type="entry name" value="Calcineurin-like_PHP"/>
</dbReference>
<protein>
    <recommendedName>
        <fullName evidence="2">Calcineurin-like phosphoesterase domain-containing protein</fullName>
    </recommendedName>
</protein>
<proteinExistence type="predicted"/>
<dbReference type="PANTHER" id="PTHR43143">
    <property type="entry name" value="METALLOPHOSPHOESTERASE, CALCINEURIN SUPERFAMILY"/>
    <property type="match status" value="1"/>
</dbReference>
<evidence type="ECO:0000313" key="3">
    <source>
        <dbReference type="EMBL" id="MBB3059804.1"/>
    </source>
</evidence>
<dbReference type="SUPFAM" id="SSF56300">
    <property type="entry name" value="Metallo-dependent phosphatases"/>
    <property type="match status" value="1"/>
</dbReference>
<dbReference type="InterPro" id="IPR029052">
    <property type="entry name" value="Metallo-depent_PP-like"/>
</dbReference>
<dbReference type="Proteomes" id="UP000535937">
    <property type="component" value="Unassembled WGS sequence"/>
</dbReference>